<reference evidence="1 2" key="1">
    <citation type="journal article" date="2012" name="Science">
        <title>The Paleozoic origin of enzymatic lignin decomposition reconstructed from 31 fungal genomes.</title>
        <authorList>
            <person name="Floudas D."/>
            <person name="Binder M."/>
            <person name="Riley R."/>
            <person name="Barry K."/>
            <person name="Blanchette R.A."/>
            <person name="Henrissat B."/>
            <person name="Martinez A.T."/>
            <person name="Otillar R."/>
            <person name="Spatafora J.W."/>
            <person name="Yadav J.S."/>
            <person name="Aerts A."/>
            <person name="Benoit I."/>
            <person name="Boyd A."/>
            <person name="Carlson A."/>
            <person name="Copeland A."/>
            <person name="Coutinho P.M."/>
            <person name="de Vries R.P."/>
            <person name="Ferreira P."/>
            <person name="Findley K."/>
            <person name="Foster B."/>
            <person name="Gaskell J."/>
            <person name="Glotzer D."/>
            <person name="Gorecki P."/>
            <person name="Heitman J."/>
            <person name="Hesse C."/>
            <person name="Hori C."/>
            <person name="Igarashi K."/>
            <person name="Jurgens J.A."/>
            <person name="Kallen N."/>
            <person name="Kersten P."/>
            <person name="Kohler A."/>
            <person name="Kuees U."/>
            <person name="Kumar T.K.A."/>
            <person name="Kuo A."/>
            <person name="LaButti K."/>
            <person name="Larrondo L.F."/>
            <person name="Lindquist E."/>
            <person name="Ling A."/>
            <person name="Lombard V."/>
            <person name="Lucas S."/>
            <person name="Lundell T."/>
            <person name="Martin R."/>
            <person name="McLaughlin D.J."/>
            <person name="Morgenstern I."/>
            <person name="Morin E."/>
            <person name="Murat C."/>
            <person name="Nagy L.G."/>
            <person name="Nolan M."/>
            <person name="Ohm R.A."/>
            <person name="Patyshakuliyeva A."/>
            <person name="Rokas A."/>
            <person name="Ruiz-Duenas F.J."/>
            <person name="Sabat G."/>
            <person name="Salamov A."/>
            <person name="Samejima M."/>
            <person name="Schmutz J."/>
            <person name="Slot J.C."/>
            <person name="St John F."/>
            <person name="Stenlid J."/>
            <person name="Sun H."/>
            <person name="Sun S."/>
            <person name="Syed K."/>
            <person name="Tsang A."/>
            <person name="Wiebenga A."/>
            <person name="Young D."/>
            <person name="Pisabarro A."/>
            <person name="Eastwood D.C."/>
            <person name="Martin F."/>
            <person name="Cullen D."/>
            <person name="Grigoriev I.V."/>
            <person name="Hibbett D.S."/>
        </authorList>
    </citation>
    <scope>NUCLEOTIDE SEQUENCE [LARGE SCALE GENOMIC DNA]</scope>
    <source>
        <strain evidence="1 2">DJM-731 SS1</strain>
    </source>
</reference>
<dbReference type="GeneID" id="63692491"/>
<proteinExistence type="predicted"/>
<sequence>GGVDGGETLFPVAVVRTRAGEGRAVSERRRWTGGRDVGGPAGCCCRGGDGLEGARVKDLSRAGRTDELDELCWVETGCGCGTTASAVEGLAGSGGTRGIAFLDVPLIVLGLGGGTGPGIGGWG</sequence>
<feature type="non-terminal residue" evidence="1">
    <location>
        <position position="1"/>
    </location>
</feature>
<dbReference type="HOGENOM" id="CLU_2020674_0_0_1"/>
<dbReference type="AlphaFoldDB" id="M5FNE8"/>
<organism evidence="1 2">
    <name type="scientific">Dacryopinax primogenitus (strain DJM 731)</name>
    <name type="common">Brown rot fungus</name>
    <dbReference type="NCBI Taxonomy" id="1858805"/>
    <lineage>
        <taxon>Eukaryota</taxon>
        <taxon>Fungi</taxon>
        <taxon>Dikarya</taxon>
        <taxon>Basidiomycota</taxon>
        <taxon>Agaricomycotina</taxon>
        <taxon>Dacrymycetes</taxon>
        <taxon>Dacrymycetales</taxon>
        <taxon>Dacrymycetaceae</taxon>
        <taxon>Dacryopinax</taxon>
    </lineage>
</organism>
<protein>
    <submittedName>
        <fullName evidence="1">Uncharacterized protein</fullName>
    </submittedName>
</protein>
<dbReference type="EMBL" id="JH795877">
    <property type="protein sequence ID" value="EJT97320.1"/>
    <property type="molecule type" value="Genomic_DNA"/>
</dbReference>
<evidence type="ECO:0000313" key="2">
    <source>
        <dbReference type="Proteomes" id="UP000030653"/>
    </source>
</evidence>
<evidence type="ECO:0000313" key="1">
    <source>
        <dbReference type="EMBL" id="EJT97320.1"/>
    </source>
</evidence>
<gene>
    <name evidence="1" type="ORF">DACRYDRAFT_97162</name>
</gene>
<dbReference type="RefSeq" id="XP_040624218.1">
    <property type="nucleotide sequence ID" value="XM_040777429.1"/>
</dbReference>
<keyword evidence="2" id="KW-1185">Reference proteome</keyword>
<accession>M5FNE8</accession>
<name>M5FNE8_DACPD</name>
<dbReference type="Proteomes" id="UP000030653">
    <property type="component" value="Unassembled WGS sequence"/>
</dbReference>